<dbReference type="PANTHER" id="PTHR13462">
    <property type="entry name" value="CALCIUM UNIPORTER PROTEIN, MITOCHONDRIAL"/>
    <property type="match status" value="1"/>
</dbReference>
<dbReference type="EMBL" id="QGNW01000002">
    <property type="protein sequence ID" value="RVX22697.1"/>
    <property type="molecule type" value="Genomic_DNA"/>
</dbReference>
<name>A0A438KNC3_VITVI</name>
<dbReference type="GO" id="GO:0051560">
    <property type="term" value="P:mitochondrial calcium ion homeostasis"/>
    <property type="evidence" value="ECO:0007669"/>
    <property type="project" value="InterPro"/>
</dbReference>
<dbReference type="GO" id="GO:0005739">
    <property type="term" value="C:mitochondrion"/>
    <property type="evidence" value="ECO:0007669"/>
    <property type="project" value="GOC"/>
</dbReference>
<dbReference type="AlphaFoldDB" id="A0A438KNC3"/>
<accession>A0A438KNC3</accession>
<reference evidence="1 2" key="1">
    <citation type="journal article" date="2018" name="PLoS Genet.">
        <title>Population sequencing reveals clonal diversity and ancestral inbreeding in the grapevine cultivar Chardonnay.</title>
        <authorList>
            <person name="Roach M.J."/>
            <person name="Johnson D.L."/>
            <person name="Bohlmann J."/>
            <person name="van Vuuren H.J."/>
            <person name="Jones S.J."/>
            <person name="Pretorius I.S."/>
            <person name="Schmidt S.A."/>
            <person name="Borneman A.R."/>
        </authorList>
    </citation>
    <scope>NUCLEOTIDE SEQUENCE [LARGE SCALE GENOMIC DNA]</scope>
    <source>
        <strain evidence="2">cv. Chardonnay</strain>
        <tissue evidence="1">Leaf</tissue>
    </source>
</reference>
<proteinExistence type="predicted"/>
<dbReference type="OrthoDB" id="278338at2759"/>
<dbReference type="InterPro" id="IPR039055">
    <property type="entry name" value="MCU_fam"/>
</dbReference>
<protein>
    <submittedName>
        <fullName evidence="1">Calcium uniporter protein 6, mitochondrial</fullName>
    </submittedName>
</protein>
<dbReference type="Proteomes" id="UP000288805">
    <property type="component" value="Unassembled WGS sequence"/>
</dbReference>
<organism evidence="1 2">
    <name type="scientific">Vitis vinifera</name>
    <name type="common">Grape</name>
    <dbReference type="NCBI Taxonomy" id="29760"/>
    <lineage>
        <taxon>Eukaryota</taxon>
        <taxon>Viridiplantae</taxon>
        <taxon>Streptophyta</taxon>
        <taxon>Embryophyta</taxon>
        <taxon>Tracheophyta</taxon>
        <taxon>Spermatophyta</taxon>
        <taxon>Magnoliopsida</taxon>
        <taxon>eudicotyledons</taxon>
        <taxon>Gunneridae</taxon>
        <taxon>Pentapetalae</taxon>
        <taxon>rosids</taxon>
        <taxon>Vitales</taxon>
        <taxon>Vitaceae</taxon>
        <taxon>Viteae</taxon>
        <taxon>Vitis</taxon>
    </lineage>
</organism>
<dbReference type="PANTHER" id="PTHR13462:SF10">
    <property type="entry name" value="CALCIUM UNIPORTER PROTEIN, MITOCHONDRIAL"/>
    <property type="match status" value="1"/>
</dbReference>
<evidence type="ECO:0000313" key="2">
    <source>
        <dbReference type="Proteomes" id="UP000288805"/>
    </source>
</evidence>
<gene>
    <name evidence="1" type="primary">VvCHDp000050_0</name>
    <name evidence="1" type="ORF">CK203_008479</name>
</gene>
<sequence>MWRWSCVLRQGLSAAVRYGNGNGGKPAFGSCVLLPKVMVSMLSSTAPPPPPPPASSSPSFASGDPISFAEAKKLMRLVNVEALKMKLGMEGKEVICYSELLDACESMGVARSLDEAAAFARVLDEAGIVLLFRNKVYLHPDKVRCAFPHSILGWMSPPLSLPASVCLNEASHNPLDTLCNA</sequence>
<evidence type="ECO:0000313" key="1">
    <source>
        <dbReference type="EMBL" id="RVX22697.1"/>
    </source>
</evidence>
<comment type="caution">
    <text evidence="1">The sequence shown here is derived from an EMBL/GenBank/DDBJ whole genome shotgun (WGS) entry which is preliminary data.</text>
</comment>